<dbReference type="Pfam" id="PF12796">
    <property type="entry name" value="Ank_2"/>
    <property type="match status" value="2"/>
</dbReference>
<organism evidence="3">
    <name type="scientific">hydrothermal vent metagenome</name>
    <dbReference type="NCBI Taxonomy" id="652676"/>
    <lineage>
        <taxon>unclassified sequences</taxon>
        <taxon>metagenomes</taxon>
        <taxon>ecological metagenomes</taxon>
    </lineage>
</organism>
<dbReference type="PANTHER" id="PTHR24171">
    <property type="entry name" value="ANKYRIN REPEAT DOMAIN-CONTAINING PROTEIN 39-RELATED"/>
    <property type="match status" value="1"/>
</dbReference>
<sequence>MNIKKFQLCCTVIIWLAILMGTPVYASEKYGLDKQLYFAARKGDFKKVKELVEQGADVNYMIGTFDTPLMTASIDGHHEIVKYLLDNGADSKIATKSGKTALHSASRGNVKIVQLLLDNGANADAHDKENLTPLSGAISMSNFKIMKLLIEHGAHVNDANQWGVTALMVAAESADINFVRHLLEKGAKVNTVEKGIRFISFNPRQTALRAAVKKHRPEVVKLLLDYGANAHIPDDQNRTPIDWAKRYQHTDILKIFKDYKVLKKPAIKK</sequence>
<keyword evidence="2" id="KW-0040">ANK repeat</keyword>
<dbReference type="PANTHER" id="PTHR24171:SF9">
    <property type="entry name" value="ANKYRIN REPEAT DOMAIN-CONTAINING PROTEIN 39"/>
    <property type="match status" value="1"/>
</dbReference>
<dbReference type="SUPFAM" id="SSF48403">
    <property type="entry name" value="Ankyrin repeat"/>
    <property type="match status" value="1"/>
</dbReference>
<keyword evidence="1" id="KW-0677">Repeat</keyword>
<proteinExistence type="predicted"/>
<name>A0A3B1AFC0_9ZZZZ</name>
<dbReference type="InterPro" id="IPR002110">
    <property type="entry name" value="Ankyrin_rpt"/>
</dbReference>
<accession>A0A3B1AFC0</accession>
<dbReference type="Pfam" id="PF00023">
    <property type="entry name" value="Ank"/>
    <property type="match status" value="2"/>
</dbReference>
<dbReference type="EMBL" id="UOFS01000031">
    <property type="protein sequence ID" value="VAW96989.1"/>
    <property type="molecule type" value="Genomic_DNA"/>
</dbReference>
<evidence type="ECO:0000256" key="1">
    <source>
        <dbReference type="ARBA" id="ARBA00022737"/>
    </source>
</evidence>
<evidence type="ECO:0000313" key="3">
    <source>
        <dbReference type="EMBL" id="VAW96989.1"/>
    </source>
</evidence>
<dbReference type="AlphaFoldDB" id="A0A3B1AFC0"/>
<gene>
    <name evidence="3" type="ORF">MNBD_GAMMA22-3033</name>
</gene>
<reference evidence="3" key="1">
    <citation type="submission" date="2018-06" db="EMBL/GenBank/DDBJ databases">
        <authorList>
            <person name="Zhirakovskaya E."/>
        </authorList>
    </citation>
    <scope>NUCLEOTIDE SEQUENCE</scope>
</reference>
<dbReference type="SMART" id="SM00248">
    <property type="entry name" value="ANK"/>
    <property type="match status" value="7"/>
</dbReference>
<dbReference type="PROSITE" id="PS50297">
    <property type="entry name" value="ANK_REP_REGION"/>
    <property type="match status" value="4"/>
</dbReference>
<dbReference type="Gene3D" id="1.25.40.20">
    <property type="entry name" value="Ankyrin repeat-containing domain"/>
    <property type="match status" value="2"/>
</dbReference>
<dbReference type="InterPro" id="IPR036770">
    <property type="entry name" value="Ankyrin_rpt-contain_sf"/>
</dbReference>
<evidence type="ECO:0000256" key="2">
    <source>
        <dbReference type="ARBA" id="ARBA00023043"/>
    </source>
</evidence>
<protein>
    <submittedName>
        <fullName evidence="3">Uncharacterized protein</fullName>
    </submittedName>
</protein>
<dbReference type="PROSITE" id="PS50088">
    <property type="entry name" value="ANK_REPEAT"/>
    <property type="match status" value="5"/>
</dbReference>